<dbReference type="EMBL" id="UYRV01031255">
    <property type="protein sequence ID" value="VDK85674.1"/>
    <property type="molecule type" value="Genomic_DNA"/>
</dbReference>
<gene>
    <name evidence="2" type="ORF">CGOC_LOCUS8486</name>
</gene>
<reference evidence="2 3" key="1">
    <citation type="submission" date="2018-11" db="EMBL/GenBank/DDBJ databases">
        <authorList>
            <consortium name="Pathogen Informatics"/>
        </authorList>
    </citation>
    <scope>NUCLEOTIDE SEQUENCE [LARGE SCALE GENOMIC DNA]</scope>
</reference>
<feature type="compositionally biased region" description="Basic and acidic residues" evidence="1">
    <location>
        <begin position="1"/>
        <end position="26"/>
    </location>
</feature>
<name>A0A3P6V686_CYLGO</name>
<proteinExistence type="predicted"/>
<feature type="compositionally biased region" description="Polar residues" evidence="1">
    <location>
        <begin position="27"/>
        <end position="39"/>
    </location>
</feature>
<protein>
    <submittedName>
        <fullName evidence="2">Uncharacterized protein</fullName>
    </submittedName>
</protein>
<keyword evidence="3" id="KW-1185">Reference proteome</keyword>
<sequence length="127" mass="14826">MEMESRRRQDHQMESHEESSEEKSPHQETNAENNQQMLTSGKEVVQYEPSKRKEKTDKEERNDESKKVIIIPDPVRQVRSKSMVEIRKPKTYTTSFASTSKRAVVPKPVENFVPQITVPQPFNVSIR</sequence>
<organism evidence="2 3">
    <name type="scientific">Cylicostephanus goldi</name>
    <name type="common">Nematode worm</name>
    <dbReference type="NCBI Taxonomy" id="71465"/>
    <lineage>
        <taxon>Eukaryota</taxon>
        <taxon>Metazoa</taxon>
        <taxon>Ecdysozoa</taxon>
        <taxon>Nematoda</taxon>
        <taxon>Chromadorea</taxon>
        <taxon>Rhabditida</taxon>
        <taxon>Rhabditina</taxon>
        <taxon>Rhabditomorpha</taxon>
        <taxon>Strongyloidea</taxon>
        <taxon>Strongylidae</taxon>
        <taxon>Cylicostephanus</taxon>
    </lineage>
</organism>
<feature type="region of interest" description="Disordered" evidence="1">
    <location>
        <begin position="1"/>
        <end position="68"/>
    </location>
</feature>
<evidence type="ECO:0000256" key="1">
    <source>
        <dbReference type="SAM" id="MobiDB-lite"/>
    </source>
</evidence>
<dbReference type="OrthoDB" id="2150121at2759"/>
<dbReference type="AlphaFoldDB" id="A0A3P6V686"/>
<feature type="compositionally biased region" description="Basic and acidic residues" evidence="1">
    <location>
        <begin position="49"/>
        <end position="67"/>
    </location>
</feature>
<accession>A0A3P6V686</accession>
<dbReference type="Proteomes" id="UP000271889">
    <property type="component" value="Unassembled WGS sequence"/>
</dbReference>
<evidence type="ECO:0000313" key="2">
    <source>
        <dbReference type="EMBL" id="VDK85674.1"/>
    </source>
</evidence>
<evidence type="ECO:0000313" key="3">
    <source>
        <dbReference type="Proteomes" id="UP000271889"/>
    </source>
</evidence>